<reference evidence="2 3" key="1">
    <citation type="submission" date="2015-01" db="EMBL/GenBank/DDBJ databases">
        <title>The Genome Sequence of Cryptococcus gattii Ram5.</title>
        <authorList>
            <consortium name="The Broad Institute Genomics Platform"/>
            <person name="Cuomo C."/>
            <person name="Litvintseva A."/>
            <person name="Chen Y."/>
            <person name="Heitman J."/>
            <person name="Sun S."/>
            <person name="Springer D."/>
            <person name="Dromer F."/>
            <person name="Young S."/>
            <person name="Zeng Q."/>
            <person name="Gargeya S."/>
            <person name="Abouelleil A."/>
            <person name="Alvarado L."/>
            <person name="Chapman S.B."/>
            <person name="Gainer-Dewar J."/>
            <person name="Goldberg J."/>
            <person name="Griggs A."/>
            <person name="Gujja S."/>
            <person name="Hansen M."/>
            <person name="Howarth C."/>
            <person name="Imamovic A."/>
            <person name="Larimer J."/>
            <person name="Murphy C."/>
            <person name="Naylor J."/>
            <person name="Pearson M."/>
            <person name="Priest M."/>
            <person name="Roberts A."/>
            <person name="Saif S."/>
            <person name="Shea T."/>
            <person name="Sykes S."/>
            <person name="Wortman J."/>
            <person name="Nusbaum C."/>
            <person name="Birren B."/>
        </authorList>
    </citation>
    <scope>NUCLEOTIDE SEQUENCE [LARGE SCALE GENOMIC DNA]</scope>
    <source>
        <strain evidence="2 3">Ram5</strain>
    </source>
</reference>
<evidence type="ECO:0000313" key="2">
    <source>
        <dbReference type="EMBL" id="KIR41843.1"/>
    </source>
</evidence>
<organism evidence="2 3">
    <name type="scientific">Cryptococcus deuterogattii Ram5</name>
    <dbReference type="NCBI Taxonomy" id="1296110"/>
    <lineage>
        <taxon>Eukaryota</taxon>
        <taxon>Fungi</taxon>
        <taxon>Dikarya</taxon>
        <taxon>Basidiomycota</taxon>
        <taxon>Agaricomycotina</taxon>
        <taxon>Tremellomycetes</taxon>
        <taxon>Tremellales</taxon>
        <taxon>Cryptococcaceae</taxon>
        <taxon>Cryptococcus</taxon>
        <taxon>Cryptococcus gattii species complex</taxon>
    </lineage>
</organism>
<dbReference type="Proteomes" id="UP000053392">
    <property type="component" value="Unassembled WGS sequence"/>
</dbReference>
<dbReference type="AlphaFoldDB" id="A0A0D0U0V9"/>
<gene>
    <name evidence="2" type="ORF">I313_02003</name>
</gene>
<protein>
    <submittedName>
        <fullName evidence="2">Unplaced genomic scaffold supercont1.4, whole genome shotgun sequence</fullName>
    </submittedName>
</protein>
<accession>A0A0D0U0V9</accession>
<name>A0A0D0U0V9_9TREE</name>
<keyword evidence="3" id="KW-1185">Reference proteome</keyword>
<dbReference type="HOGENOM" id="CLU_2573809_0_0_1"/>
<sequence length="81" mass="8811">MSSPSWQTTVVDLKKKQVLPVKTFSDSSPHPLRHRPPASRSICVGGCWNLATIQMSKTFSGKNSSASSPPPSKIKTDSQKE</sequence>
<evidence type="ECO:0000313" key="3">
    <source>
        <dbReference type="Proteomes" id="UP000053392"/>
    </source>
</evidence>
<dbReference type="EMBL" id="KN847899">
    <property type="protein sequence ID" value="KIR41843.1"/>
    <property type="molecule type" value="Genomic_DNA"/>
</dbReference>
<proteinExistence type="predicted"/>
<evidence type="ECO:0000256" key="1">
    <source>
        <dbReference type="SAM" id="MobiDB-lite"/>
    </source>
</evidence>
<feature type="region of interest" description="Disordered" evidence="1">
    <location>
        <begin position="59"/>
        <end position="81"/>
    </location>
</feature>